<organism evidence="1 2">
    <name type="scientific">Dyella marensis</name>
    <dbReference type="NCBI Taxonomy" id="500610"/>
    <lineage>
        <taxon>Bacteria</taxon>
        <taxon>Pseudomonadati</taxon>
        <taxon>Pseudomonadota</taxon>
        <taxon>Gammaproteobacteria</taxon>
        <taxon>Lysobacterales</taxon>
        <taxon>Rhodanobacteraceae</taxon>
        <taxon>Dyella</taxon>
    </lineage>
</organism>
<evidence type="ECO:0000313" key="2">
    <source>
        <dbReference type="Proteomes" id="UP000199477"/>
    </source>
</evidence>
<dbReference type="AlphaFoldDB" id="A0A1I2H8L5"/>
<dbReference type="Proteomes" id="UP000199477">
    <property type="component" value="Unassembled WGS sequence"/>
</dbReference>
<sequence length="106" mass="11863">MNNAFGEPWIIRHTNYFSDPGAGPDELLNDATEWLHYAYNSLKLLAELVDERGSIDVHRLPIMLEGIAAFVDMGTRCATQAHMRMQWQQVRAATGHRAADAAPTEP</sequence>
<protein>
    <submittedName>
        <fullName evidence="1">Uncharacterized protein</fullName>
    </submittedName>
</protein>
<gene>
    <name evidence="1" type="ORF">SAMN02799615_02891</name>
</gene>
<dbReference type="EMBL" id="FONH01000011">
    <property type="protein sequence ID" value="SFF25713.1"/>
    <property type="molecule type" value="Genomic_DNA"/>
</dbReference>
<evidence type="ECO:0000313" key="1">
    <source>
        <dbReference type="EMBL" id="SFF25713.1"/>
    </source>
</evidence>
<dbReference type="RefSeq" id="WP_026635014.1">
    <property type="nucleotide sequence ID" value="NZ_FONH01000011.1"/>
</dbReference>
<proteinExistence type="predicted"/>
<reference evidence="2" key="1">
    <citation type="submission" date="2016-10" db="EMBL/GenBank/DDBJ databases">
        <authorList>
            <person name="Varghese N."/>
            <person name="Submissions S."/>
        </authorList>
    </citation>
    <scope>NUCLEOTIDE SEQUENCE [LARGE SCALE GENOMIC DNA]</scope>
    <source>
        <strain evidence="2">UNC178MFTsu3.1</strain>
    </source>
</reference>
<name>A0A1I2H8L5_9GAMM</name>
<keyword evidence="2" id="KW-1185">Reference proteome</keyword>
<accession>A0A1I2H8L5</accession>